<feature type="compositionally biased region" description="Polar residues" evidence="1">
    <location>
        <begin position="203"/>
        <end position="215"/>
    </location>
</feature>
<dbReference type="Proteomes" id="UP000182334">
    <property type="component" value="Chromosome IV"/>
</dbReference>
<reference evidence="2 3" key="1">
    <citation type="submission" date="2016-10" db="EMBL/GenBank/DDBJ databases">
        <authorList>
            <person name="de Groot N.N."/>
        </authorList>
    </citation>
    <scope>NUCLEOTIDE SEQUENCE [LARGE SCALE GENOMIC DNA]</scope>
    <source>
        <strain evidence="2 3">CBS 141442</strain>
    </source>
</reference>
<protein>
    <submittedName>
        <fullName evidence="2">CIC11C00000004713</fullName>
    </submittedName>
</protein>
<dbReference type="AlphaFoldDB" id="A0A1L0DDR3"/>
<proteinExistence type="predicted"/>
<evidence type="ECO:0000256" key="1">
    <source>
        <dbReference type="SAM" id="MobiDB-lite"/>
    </source>
</evidence>
<evidence type="ECO:0000313" key="2">
    <source>
        <dbReference type="EMBL" id="SGZ54708.1"/>
    </source>
</evidence>
<feature type="region of interest" description="Disordered" evidence="1">
    <location>
        <begin position="415"/>
        <end position="448"/>
    </location>
</feature>
<feature type="region of interest" description="Disordered" evidence="1">
    <location>
        <begin position="191"/>
        <end position="215"/>
    </location>
</feature>
<evidence type="ECO:0000313" key="3">
    <source>
        <dbReference type="Proteomes" id="UP000182334"/>
    </source>
</evidence>
<keyword evidence="3" id="KW-1185">Reference proteome</keyword>
<gene>
    <name evidence="2" type="ORF">SAMEA4029010_CIC11G00000004713</name>
</gene>
<sequence length="812" mass="90805">MVKVKDLVSQFEVDGSEPKTFRRKVIINPRGKVDSFIPKSAEKDLHTKFASPTEPKELKQLTNSNFERLVSAKKEKVKEHAVKNDVQEFMKRAIEAREEQFESVLASLERMKRGEFAAVKSLSNKETQNKVDDIANNEKRKSDLFEASSGKINKLKLEDAISIQKLHELENLQNFKSNGSVDCLLETSSPALEENERSDQKSDGIQTPAQTPVQIPIQTAAHVPTGTSLESLEKCPLKSPCQVSIDESEIYYDSQAHSSTVDPLPELEEPFDETLPLFIMKNDCRSSGESSIRSLNLPMSNLKQKNPNLQVTTPATEYFSDAGREEESCAEVPKMKEIKPPSEFSKEKVVDNTSKYTFGLDLKEGTITPRSSRRLSSNSKHLHSDSNLNSIDKFSCQKNSMRDSITDSARNFSLSTPKREVAKSQGMPKLKAQKLRESSPGIVQPGSFRLGSPTMKAFSKSASSSIVPSPDLLRVTQKQNEVNLTTAGPESEINDGGMEGKTNAKLDQHIESFILDRGQRNEIDQKDEADMSVDVRVLLNKQNESHQNIGKVETNLIKNSDKVVLKSESLEKVHRFIIPSLPSGSQEQLIKFYHTKSGQYKNPISTADRSTPEFIQAESSRKYSSSATTRSTTWNPNASMEMARKSLGDKDQHSSGFITPDAHSGRYPTFKHPYNQMAKTSEEVSKGTRRFSFRLKLLFARRSQKSSKKDSRDNAREAGKASVPTEIDVPLTLPPLIARPAVVALSTSAPPLTSMDESYHEYIEQLKRDGRAISPRGFLLYLASNQDGSEWDEYLHTFANYIESRFAMATSI</sequence>
<dbReference type="EMBL" id="LT635759">
    <property type="protein sequence ID" value="SGZ54708.1"/>
    <property type="molecule type" value="Genomic_DNA"/>
</dbReference>
<accession>A0A1L0DDR3</accession>
<organism evidence="2 3">
    <name type="scientific">Sungouiella intermedia</name>
    <dbReference type="NCBI Taxonomy" id="45354"/>
    <lineage>
        <taxon>Eukaryota</taxon>
        <taxon>Fungi</taxon>
        <taxon>Dikarya</taxon>
        <taxon>Ascomycota</taxon>
        <taxon>Saccharomycotina</taxon>
        <taxon>Pichiomycetes</taxon>
        <taxon>Metschnikowiaceae</taxon>
        <taxon>Sungouiella</taxon>
    </lineage>
</organism>
<name>A0A1L0DDR3_9ASCO</name>